<gene>
    <name evidence="5" type="ORF">HZF24_12605</name>
</gene>
<evidence type="ECO:0000259" key="4">
    <source>
        <dbReference type="PROSITE" id="PS50949"/>
    </source>
</evidence>
<dbReference type="PROSITE" id="PS50949">
    <property type="entry name" value="HTH_GNTR"/>
    <property type="match status" value="1"/>
</dbReference>
<dbReference type="Gene3D" id="1.10.10.10">
    <property type="entry name" value="Winged helix-like DNA-binding domain superfamily/Winged helix DNA-binding domain"/>
    <property type="match status" value="1"/>
</dbReference>
<organism evidence="5 6">
    <name type="scientific">Sedimentibacter hydroxybenzoicus DSM 7310</name>
    <dbReference type="NCBI Taxonomy" id="1123245"/>
    <lineage>
        <taxon>Bacteria</taxon>
        <taxon>Bacillati</taxon>
        <taxon>Bacillota</taxon>
        <taxon>Tissierellia</taxon>
        <taxon>Sedimentibacter</taxon>
    </lineage>
</organism>
<dbReference type="InterPro" id="IPR036388">
    <property type="entry name" value="WH-like_DNA-bd_sf"/>
</dbReference>
<dbReference type="SMART" id="SM00345">
    <property type="entry name" value="HTH_GNTR"/>
    <property type="match status" value="1"/>
</dbReference>
<keyword evidence="2" id="KW-0238">DNA-binding</keyword>
<feature type="domain" description="HTH gntR-type" evidence="4">
    <location>
        <begin position="6"/>
        <end position="75"/>
    </location>
</feature>
<dbReference type="PRINTS" id="PR00035">
    <property type="entry name" value="HTHGNTR"/>
</dbReference>
<dbReference type="InterPro" id="IPR000524">
    <property type="entry name" value="Tscrpt_reg_HTH_GntR"/>
</dbReference>
<dbReference type="Pfam" id="PF00392">
    <property type="entry name" value="GntR"/>
    <property type="match status" value="1"/>
</dbReference>
<dbReference type="SUPFAM" id="SSF46785">
    <property type="entry name" value="Winged helix' DNA-binding domain"/>
    <property type="match status" value="1"/>
</dbReference>
<keyword evidence="6" id="KW-1185">Reference proteome</keyword>
<protein>
    <submittedName>
        <fullName evidence="5">FadR family transcriptional regulator</fullName>
    </submittedName>
</protein>
<evidence type="ECO:0000256" key="2">
    <source>
        <dbReference type="ARBA" id="ARBA00023125"/>
    </source>
</evidence>
<name>A0A974GXE8_SEDHY</name>
<reference evidence="5" key="1">
    <citation type="submission" date="2020-07" db="EMBL/GenBank/DDBJ databases">
        <title>Genomic analysis of a strain of Sedimentibacter Hydroxybenzoicus DSM7310.</title>
        <authorList>
            <person name="Ma S."/>
        </authorList>
    </citation>
    <scope>NUCLEOTIDE SEQUENCE</scope>
    <source>
        <strain evidence="5">DSM 7310</strain>
    </source>
</reference>
<dbReference type="CDD" id="cd07377">
    <property type="entry name" value="WHTH_GntR"/>
    <property type="match status" value="1"/>
</dbReference>
<dbReference type="InterPro" id="IPR011711">
    <property type="entry name" value="GntR_C"/>
</dbReference>
<dbReference type="EMBL" id="JACBNQ010000015">
    <property type="protein sequence ID" value="NYB74980.1"/>
    <property type="molecule type" value="Genomic_DNA"/>
</dbReference>
<dbReference type="GO" id="GO:0003700">
    <property type="term" value="F:DNA-binding transcription factor activity"/>
    <property type="evidence" value="ECO:0007669"/>
    <property type="project" value="InterPro"/>
</dbReference>
<comment type="caution">
    <text evidence="5">The sequence shown here is derived from an EMBL/GenBank/DDBJ whole genome shotgun (WGS) entry which is preliminary data.</text>
</comment>
<sequence>MINNFVPVSSIIANRISDMIFIEKKYMPGDKLPSEKILSDELGVSRTSLREAIKMLVANGVLTIERGRGTFVTANPNSQNDPFGISYLEDKKKLVLNWFEMRLMFEPAVVKLAIERATESDIEEIIKYEQEAFTEATNNRPFQAADQKFHAAIAKATHNNVIESMLPTLGAAIKDAIDTAFYTGNYKLAVENAIIYHRMIADFIKNRDADGAALAMYYHIKRGITDLNL</sequence>
<evidence type="ECO:0000313" key="5">
    <source>
        <dbReference type="EMBL" id="NYB74980.1"/>
    </source>
</evidence>
<evidence type="ECO:0000256" key="3">
    <source>
        <dbReference type="ARBA" id="ARBA00023163"/>
    </source>
</evidence>
<dbReference type="SMART" id="SM00895">
    <property type="entry name" value="FCD"/>
    <property type="match status" value="1"/>
</dbReference>
<keyword evidence="1" id="KW-0805">Transcription regulation</keyword>
<dbReference type="Gene3D" id="1.20.120.530">
    <property type="entry name" value="GntR ligand-binding domain-like"/>
    <property type="match status" value="1"/>
</dbReference>
<dbReference type="SUPFAM" id="SSF48008">
    <property type="entry name" value="GntR ligand-binding domain-like"/>
    <property type="match status" value="1"/>
</dbReference>
<dbReference type="Pfam" id="PF07729">
    <property type="entry name" value="FCD"/>
    <property type="match status" value="1"/>
</dbReference>
<dbReference type="PANTHER" id="PTHR43537">
    <property type="entry name" value="TRANSCRIPTIONAL REGULATOR, GNTR FAMILY"/>
    <property type="match status" value="1"/>
</dbReference>
<dbReference type="AlphaFoldDB" id="A0A974GXE8"/>
<dbReference type="GO" id="GO:0003677">
    <property type="term" value="F:DNA binding"/>
    <property type="evidence" value="ECO:0007669"/>
    <property type="project" value="UniProtKB-KW"/>
</dbReference>
<accession>A0A974GXE8</accession>
<dbReference type="InterPro" id="IPR008920">
    <property type="entry name" value="TF_FadR/GntR_C"/>
</dbReference>
<proteinExistence type="predicted"/>
<dbReference type="InterPro" id="IPR036390">
    <property type="entry name" value="WH_DNA-bd_sf"/>
</dbReference>
<dbReference type="RefSeq" id="WP_179238682.1">
    <property type="nucleotide sequence ID" value="NZ_JACBNQ010000015.1"/>
</dbReference>
<dbReference type="Proteomes" id="UP000611629">
    <property type="component" value="Unassembled WGS sequence"/>
</dbReference>
<evidence type="ECO:0000256" key="1">
    <source>
        <dbReference type="ARBA" id="ARBA00023015"/>
    </source>
</evidence>
<evidence type="ECO:0000313" key="6">
    <source>
        <dbReference type="Proteomes" id="UP000611629"/>
    </source>
</evidence>
<keyword evidence="3" id="KW-0804">Transcription</keyword>
<dbReference type="PANTHER" id="PTHR43537:SF5">
    <property type="entry name" value="UXU OPERON TRANSCRIPTIONAL REGULATOR"/>
    <property type="match status" value="1"/>
</dbReference>